<gene>
    <name evidence="9" type="ORF">CGI_10011143</name>
</gene>
<feature type="compositionally biased region" description="Polar residues" evidence="8">
    <location>
        <begin position="691"/>
        <end position="700"/>
    </location>
</feature>
<evidence type="ECO:0000313" key="9">
    <source>
        <dbReference type="EMBL" id="EKC24204.1"/>
    </source>
</evidence>
<dbReference type="GO" id="GO:0003777">
    <property type="term" value="F:microtubule motor activity"/>
    <property type="evidence" value="ECO:0007669"/>
    <property type="project" value="InterPro"/>
</dbReference>
<dbReference type="SUPFAM" id="SSF52540">
    <property type="entry name" value="P-loop containing nucleoside triphosphate hydrolases"/>
    <property type="match status" value="1"/>
</dbReference>
<dbReference type="SMART" id="SM00129">
    <property type="entry name" value="KISc"/>
    <property type="match status" value="1"/>
</dbReference>
<keyword evidence="7" id="KW-0175">Coiled coil</keyword>
<dbReference type="GO" id="GO:0016887">
    <property type="term" value="F:ATP hydrolysis activity"/>
    <property type="evidence" value="ECO:0007669"/>
    <property type="project" value="TreeGrafter"/>
</dbReference>
<feature type="region of interest" description="Disordered" evidence="8">
    <location>
        <begin position="172"/>
        <end position="194"/>
    </location>
</feature>
<dbReference type="HOGENOM" id="CLU_001485_13_0_1"/>
<dbReference type="InterPro" id="IPR001752">
    <property type="entry name" value="Kinesin_motor_dom"/>
</dbReference>
<keyword evidence="4" id="KW-0963">Cytoplasm</keyword>
<dbReference type="GO" id="GO:0008017">
    <property type="term" value="F:microtubule binding"/>
    <property type="evidence" value="ECO:0007669"/>
    <property type="project" value="InterPro"/>
</dbReference>
<dbReference type="CDD" id="cd01368">
    <property type="entry name" value="KISc_KIF23_like"/>
    <property type="match status" value="1"/>
</dbReference>
<dbReference type="PRINTS" id="PR00380">
    <property type="entry name" value="KINESINHEAVY"/>
</dbReference>
<feature type="region of interest" description="Disordered" evidence="8">
    <location>
        <begin position="773"/>
        <end position="792"/>
    </location>
</feature>
<dbReference type="GO" id="GO:0005871">
    <property type="term" value="C:kinesin complex"/>
    <property type="evidence" value="ECO:0007669"/>
    <property type="project" value="TreeGrafter"/>
</dbReference>
<dbReference type="InterPro" id="IPR036961">
    <property type="entry name" value="Kinesin_motor_dom_sf"/>
</dbReference>
<evidence type="ECO:0000256" key="5">
    <source>
        <dbReference type="PROSITE-ProRule" id="PRU00283"/>
    </source>
</evidence>
<dbReference type="GO" id="GO:0007018">
    <property type="term" value="P:microtubule-based movement"/>
    <property type="evidence" value="ECO:0007669"/>
    <property type="project" value="InterPro"/>
</dbReference>
<evidence type="ECO:0000256" key="1">
    <source>
        <dbReference type="ARBA" id="ARBA00004245"/>
    </source>
</evidence>
<keyword evidence="3 5" id="KW-0067">ATP-binding</keyword>
<keyword evidence="2 5" id="KW-0547">Nucleotide-binding</keyword>
<dbReference type="InParanoid" id="K1PYP1"/>
<dbReference type="Gene3D" id="2.60.40.4330">
    <property type="entry name" value="Kinesin-like protein Kif23, Arf6-interacting domain"/>
    <property type="match status" value="2"/>
</dbReference>
<comment type="subcellular location">
    <subcellularLocation>
        <location evidence="1">Cytoplasm</location>
        <location evidence="1">Cytoskeleton</location>
    </subcellularLocation>
</comment>
<keyword evidence="6" id="KW-0493">Microtubule</keyword>
<accession>K1PYP1</accession>
<dbReference type="PROSITE" id="PS00411">
    <property type="entry name" value="KINESIN_MOTOR_1"/>
    <property type="match status" value="1"/>
</dbReference>
<dbReference type="Gene3D" id="3.40.850.10">
    <property type="entry name" value="Kinesin motor domain"/>
    <property type="match status" value="1"/>
</dbReference>
<dbReference type="InterPro" id="IPR038105">
    <property type="entry name" value="Kif23_Arf-bd_sf"/>
</dbReference>
<feature type="region of interest" description="Disordered" evidence="8">
    <location>
        <begin position="622"/>
        <end position="715"/>
    </location>
</feature>
<evidence type="ECO:0000256" key="6">
    <source>
        <dbReference type="RuleBase" id="RU000394"/>
    </source>
</evidence>
<evidence type="ECO:0000256" key="8">
    <source>
        <dbReference type="SAM" id="MobiDB-lite"/>
    </source>
</evidence>
<evidence type="ECO:0000256" key="4">
    <source>
        <dbReference type="ARBA" id="ARBA00023212"/>
    </source>
</evidence>
<feature type="coiled-coil region" evidence="7">
    <location>
        <begin position="502"/>
        <end position="597"/>
    </location>
</feature>
<dbReference type="Pfam" id="PF16540">
    <property type="entry name" value="MKLP1_Arf_bdg"/>
    <property type="match status" value="1"/>
</dbReference>
<dbReference type="Pfam" id="PF00225">
    <property type="entry name" value="Kinesin"/>
    <property type="match status" value="1"/>
</dbReference>
<protein>
    <recommendedName>
        <fullName evidence="6">Kinesin-like protein</fullName>
    </recommendedName>
</protein>
<dbReference type="InterPro" id="IPR027640">
    <property type="entry name" value="Kinesin-like_fam"/>
</dbReference>
<evidence type="ECO:0000256" key="2">
    <source>
        <dbReference type="ARBA" id="ARBA00022741"/>
    </source>
</evidence>
<dbReference type="GO" id="GO:0005524">
    <property type="term" value="F:ATP binding"/>
    <property type="evidence" value="ECO:0007669"/>
    <property type="project" value="UniProtKB-UniRule"/>
</dbReference>
<feature type="binding site" evidence="5">
    <location>
        <begin position="105"/>
        <end position="112"/>
    </location>
    <ligand>
        <name>ATP</name>
        <dbReference type="ChEBI" id="CHEBI:30616"/>
    </ligand>
</feature>
<dbReference type="InterPro" id="IPR032384">
    <property type="entry name" value="Kif23_Arf-bd"/>
</dbReference>
<dbReference type="PANTHER" id="PTHR24115:SF600">
    <property type="entry name" value="KINESIN-LIKE PROTEIN KIF23"/>
    <property type="match status" value="1"/>
</dbReference>
<evidence type="ECO:0000256" key="3">
    <source>
        <dbReference type="ARBA" id="ARBA00022840"/>
    </source>
</evidence>
<feature type="compositionally biased region" description="Polar residues" evidence="8">
    <location>
        <begin position="665"/>
        <end position="681"/>
    </location>
</feature>
<reference evidence="9" key="1">
    <citation type="journal article" date="2012" name="Nature">
        <title>The oyster genome reveals stress adaptation and complexity of shell formation.</title>
        <authorList>
            <person name="Zhang G."/>
            <person name="Fang X."/>
            <person name="Guo X."/>
            <person name="Li L."/>
            <person name="Luo R."/>
            <person name="Xu F."/>
            <person name="Yang P."/>
            <person name="Zhang L."/>
            <person name="Wang X."/>
            <person name="Qi H."/>
            <person name="Xiong Z."/>
            <person name="Que H."/>
            <person name="Xie Y."/>
            <person name="Holland P.W."/>
            <person name="Paps J."/>
            <person name="Zhu Y."/>
            <person name="Wu F."/>
            <person name="Chen Y."/>
            <person name="Wang J."/>
            <person name="Peng C."/>
            <person name="Meng J."/>
            <person name="Yang L."/>
            <person name="Liu J."/>
            <person name="Wen B."/>
            <person name="Zhang N."/>
            <person name="Huang Z."/>
            <person name="Zhu Q."/>
            <person name="Feng Y."/>
            <person name="Mount A."/>
            <person name="Hedgecock D."/>
            <person name="Xu Z."/>
            <person name="Liu Y."/>
            <person name="Domazet-Loso T."/>
            <person name="Du Y."/>
            <person name="Sun X."/>
            <person name="Zhang S."/>
            <person name="Liu B."/>
            <person name="Cheng P."/>
            <person name="Jiang X."/>
            <person name="Li J."/>
            <person name="Fan D."/>
            <person name="Wang W."/>
            <person name="Fu W."/>
            <person name="Wang T."/>
            <person name="Wang B."/>
            <person name="Zhang J."/>
            <person name="Peng Z."/>
            <person name="Li Y."/>
            <person name="Li N."/>
            <person name="Wang J."/>
            <person name="Chen M."/>
            <person name="He Y."/>
            <person name="Tan F."/>
            <person name="Song X."/>
            <person name="Zheng Q."/>
            <person name="Huang R."/>
            <person name="Yang H."/>
            <person name="Du X."/>
            <person name="Chen L."/>
            <person name="Yang M."/>
            <person name="Gaffney P.M."/>
            <person name="Wang S."/>
            <person name="Luo L."/>
            <person name="She Z."/>
            <person name="Ming Y."/>
            <person name="Huang W."/>
            <person name="Zhang S."/>
            <person name="Huang B."/>
            <person name="Zhang Y."/>
            <person name="Qu T."/>
            <person name="Ni P."/>
            <person name="Miao G."/>
            <person name="Wang J."/>
            <person name="Wang Q."/>
            <person name="Steinberg C.E."/>
            <person name="Wang H."/>
            <person name="Li N."/>
            <person name="Qian L."/>
            <person name="Zhang G."/>
            <person name="Li Y."/>
            <person name="Yang H."/>
            <person name="Liu X."/>
            <person name="Wang J."/>
            <person name="Yin Y."/>
            <person name="Wang J."/>
        </authorList>
    </citation>
    <scope>NUCLEOTIDE SEQUENCE [LARGE SCALE GENOMIC DNA]</scope>
    <source>
        <strain evidence="9">05x7-T-G4-1.051#20</strain>
    </source>
</reference>
<keyword evidence="5 6" id="KW-0505">Motor protein</keyword>
<dbReference type="EMBL" id="JH817784">
    <property type="protein sequence ID" value="EKC24204.1"/>
    <property type="molecule type" value="Genomic_DNA"/>
</dbReference>
<dbReference type="GO" id="GO:0005634">
    <property type="term" value="C:nucleus"/>
    <property type="evidence" value="ECO:0007669"/>
    <property type="project" value="TreeGrafter"/>
</dbReference>
<dbReference type="GO" id="GO:0005874">
    <property type="term" value="C:microtubule"/>
    <property type="evidence" value="ECO:0007669"/>
    <property type="project" value="UniProtKB-KW"/>
</dbReference>
<keyword evidence="4" id="KW-0206">Cytoskeleton</keyword>
<dbReference type="FunCoup" id="K1PYP1">
    <property type="interactions" value="432"/>
</dbReference>
<dbReference type="InterPro" id="IPR019821">
    <property type="entry name" value="Kinesin_motor_CS"/>
</dbReference>
<dbReference type="PANTHER" id="PTHR24115">
    <property type="entry name" value="KINESIN-RELATED"/>
    <property type="match status" value="1"/>
</dbReference>
<proteinExistence type="inferred from homology"/>
<name>K1PYP1_MAGGI</name>
<organism evidence="9">
    <name type="scientific">Magallana gigas</name>
    <name type="common">Pacific oyster</name>
    <name type="synonym">Crassostrea gigas</name>
    <dbReference type="NCBI Taxonomy" id="29159"/>
    <lineage>
        <taxon>Eukaryota</taxon>
        <taxon>Metazoa</taxon>
        <taxon>Spiralia</taxon>
        <taxon>Lophotrochozoa</taxon>
        <taxon>Mollusca</taxon>
        <taxon>Bivalvia</taxon>
        <taxon>Autobranchia</taxon>
        <taxon>Pteriomorphia</taxon>
        <taxon>Ostreida</taxon>
        <taxon>Ostreoidea</taxon>
        <taxon>Ostreidae</taxon>
        <taxon>Magallana</taxon>
    </lineage>
</organism>
<dbReference type="AlphaFoldDB" id="K1PYP1"/>
<dbReference type="GO" id="GO:0051256">
    <property type="term" value="P:mitotic spindle midzone assembly"/>
    <property type="evidence" value="ECO:0007669"/>
    <property type="project" value="TreeGrafter"/>
</dbReference>
<comment type="similarity">
    <text evidence="5 6">Belongs to the TRAFAC class myosin-kinesin ATPase superfamily. Kinesin family.</text>
</comment>
<evidence type="ECO:0000256" key="7">
    <source>
        <dbReference type="SAM" id="Coils"/>
    </source>
</evidence>
<dbReference type="InterPro" id="IPR027417">
    <property type="entry name" value="P-loop_NTPase"/>
</dbReference>
<sequence length="872" mass="99292">MKPQRGKNSKKKGEVDPVEVYCRVRPLDNPDDNCCVKPLSTTVVQLIPPENSLAVARNGQIKEYQFTFQYVFDEYTSQKAVFDYVACPLVDDLLRGKNGLLFTYGITSSGKTYTMTGSPKDQGVLPRCLDVLFNSISGVQAKKYVFKSDKMNGFEVQSEADAMMERQKRDIMPGITTPKTPTTHRRGNFGDQERISDPTILSSVDDDNQYAVFVSYIEIYNNYVYDLLEELPYDPITGYKPPQTKILRTDSSDCMYVMNCVEVEITSPEEAFEVLFKGQKRRKVAHTALNAESSRSHSIFNIRLVQAPLDPRGEEVLQDPDKICVSQLSLVDLAGSERTHRTKNAGDRLKEAGNINQSLMALRNCIEILRDNQKNSSNKMVPYRDSKLTHLFKNYFDGEGKVRMIVCVNPKGDEFDETIHVMKFAELSQEVLIARQQQVRFDIGLTPGRRKMNYKEKFKSEDDLCTAPKVPAFDFSLGPGFPPFELLRSSDDIVLPQLEKFLVERQKRREALQLDLDRQNDEFRAQLVEFERNYEQAIVQNDELQQRVEKSESYIQDKEVKIRQEKSEKERLRNDFKTRLDINNQHWERNLEKERQKIEQDYGGQIWEKQHKLNMLRNIVNEGDSDAMPAPQETFRTPAPKTRTHTTPGKLLSARSENDMRKIGNTPTPRSRTATTGTSLSAARANLKPTPRSTSNSNTPKPTPAYNPRHRRSRSSNAEIWLDHRPQGNVELDTVLQPKIKKKKSVSKLEGECLPTAGGGTAVVFNDVETLTQTSPGSRKRRSSCPQPQDFEGDWTDVEDRCNVAMEGHGNARNINHPYKKYQTTSTFSLKPLVGATLALKALLNSRSSLPLASDDVMTYTPLPGRWYPHSL</sequence>
<dbReference type="PROSITE" id="PS50067">
    <property type="entry name" value="KINESIN_MOTOR_2"/>
    <property type="match status" value="1"/>
</dbReference>